<keyword evidence="2" id="KW-1185">Reference proteome</keyword>
<comment type="caution">
    <text evidence="1">The sequence shown here is derived from an EMBL/GenBank/DDBJ whole genome shotgun (WGS) entry which is preliminary data.</text>
</comment>
<dbReference type="AlphaFoldDB" id="F3GJG6"/>
<gene>
    <name evidence="1" type="ORF">PSYPI_35120</name>
</gene>
<evidence type="ECO:0000313" key="2">
    <source>
        <dbReference type="Proteomes" id="UP000004986"/>
    </source>
</evidence>
<proteinExistence type="predicted"/>
<accession>F3GJG6</accession>
<protein>
    <submittedName>
        <fullName evidence="1">Uncharacterized protein</fullName>
    </submittedName>
</protein>
<evidence type="ECO:0000313" key="1">
    <source>
        <dbReference type="EMBL" id="EGH47219.1"/>
    </source>
</evidence>
<dbReference type="EMBL" id="AEAI01002069">
    <property type="protein sequence ID" value="EGH47219.1"/>
    <property type="molecule type" value="Genomic_DNA"/>
</dbReference>
<reference evidence="1 2" key="1">
    <citation type="journal article" date="2011" name="PLoS Pathog.">
        <title>Dynamic evolution of pathogenicity revealed by sequencing and comparative genomics of 19 Pseudomonas syringae isolates.</title>
        <authorList>
            <person name="Baltrus D.A."/>
            <person name="Nishimura M.T."/>
            <person name="Romanchuk A."/>
            <person name="Chang J.H."/>
            <person name="Mukhtar M.S."/>
            <person name="Cherkis K."/>
            <person name="Roach J."/>
            <person name="Grant S.R."/>
            <person name="Jones C.D."/>
            <person name="Dangl J.L."/>
        </authorList>
    </citation>
    <scope>NUCLEOTIDE SEQUENCE [LARGE SCALE GENOMIC DNA]</scope>
    <source>
        <strain evidence="1 2">1704B</strain>
    </source>
</reference>
<sequence length="60" mass="6556">MGVDAKRWQQLRHSLHGHLAGRSGADESHRNVQLGGSLVQVRIGHLLLGSQQTGQRPPRA</sequence>
<organism evidence="1 2">
    <name type="scientific">Pseudomonas syringae pv. pisi str. 1704B</name>
    <dbReference type="NCBI Taxonomy" id="629263"/>
    <lineage>
        <taxon>Bacteria</taxon>
        <taxon>Pseudomonadati</taxon>
        <taxon>Pseudomonadota</taxon>
        <taxon>Gammaproteobacteria</taxon>
        <taxon>Pseudomonadales</taxon>
        <taxon>Pseudomonadaceae</taxon>
        <taxon>Pseudomonas</taxon>
        <taxon>Pseudomonas syringae</taxon>
    </lineage>
</organism>
<feature type="non-terminal residue" evidence="1">
    <location>
        <position position="60"/>
    </location>
</feature>
<dbReference type="Proteomes" id="UP000004986">
    <property type="component" value="Unassembled WGS sequence"/>
</dbReference>
<dbReference type="HOGENOM" id="CLU_2947419_0_0_6"/>
<name>F3GJG6_PSESJ</name>